<dbReference type="GO" id="GO:0031511">
    <property type="term" value="C:Mis6-Sim4 complex"/>
    <property type="evidence" value="ECO:0007669"/>
    <property type="project" value="TreeGrafter"/>
</dbReference>
<dbReference type="Proteomes" id="UP001286456">
    <property type="component" value="Unassembled WGS sequence"/>
</dbReference>
<reference evidence="2" key="2">
    <citation type="submission" date="2023-06" db="EMBL/GenBank/DDBJ databases">
        <authorList>
            <consortium name="Lawrence Berkeley National Laboratory"/>
            <person name="Haridas S."/>
            <person name="Hensen N."/>
            <person name="Bonometti L."/>
            <person name="Westerberg I."/>
            <person name="Brannstrom I.O."/>
            <person name="Guillou S."/>
            <person name="Cros-Aarteil S."/>
            <person name="Calhoun S."/>
            <person name="Kuo A."/>
            <person name="Mondo S."/>
            <person name="Pangilinan J."/>
            <person name="Riley R."/>
            <person name="Labutti K."/>
            <person name="Andreopoulos B."/>
            <person name="Lipzen A."/>
            <person name="Chen C."/>
            <person name="Yanf M."/>
            <person name="Daum C."/>
            <person name="Ng V."/>
            <person name="Clum A."/>
            <person name="Steindorff A."/>
            <person name="Ohm R."/>
            <person name="Martin F."/>
            <person name="Silar P."/>
            <person name="Natvig D."/>
            <person name="Lalanne C."/>
            <person name="Gautier V."/>
            <person name="Ament-Velasquez S.L."/>
            <person name="Kruys A."/>
            <person name="Hutchinson M.I."/>
            <person name="Powell A.J."/>
            <person name="Barry K."/>
            <person name="Miller A.N."/>
            <person name="Grigoriev I.V."/>
            <person name="Debuchy R."/>
            <person name="Gladieux P."/>
            <person name="Thoren M.H."/>
            <person name="Johannesson H."/>
        </authorList>
    </citation>
    <scope>NUCLEOTIDE SEQUENCE</scope>
    <source>
        <strain evidence="2">SMH4131-1</strain>
    </source>
</reference>
<dbReference type="PANTHER" id="PTHR28064:SF1">
    <property type="entry name" value="INNER KINETOCHORE SUBUNIT NKP2"/>
    <property type="match status" value="1"/>
</dbReference>
<sequence>MAPTEAKILSSYLLVPAQLPAIISLQEFIELFPRSQQASPHIRSLYRDLQSQRNTVVDSVAAEIEAEVKLGKVLRRTIVKTRREAESQEYDDEVVIERLLFGANSSNSQAQKHSIHSIIPDLEGAITELESELQRLADEEAALLASIQQTVGSMSDLRYGRLANNQLREQVLEGLANLQETCKGQN</sequence>
<keyword evidence="1" id="KW-0175">Coiled coil</keyword>
<organism evidence="2 3">
    <name type="scientific">Cercophora scortea</name>
    <dbReference type="NCBI Taxonomy" id="314031"/>
    <lineage>
        <taxon>Eukaryota</taxon>
        <taxon>Fungi</taxon>
        <taxon>Dikarya</taxon>
        <taxon>Ascomycota</taxon>
        <taxon>Pezizomycotina</taxon>
        <taxon>Sordariomycetes</taxon>
        <taxon>Sordariomycetidae</taxon>
        <taxon>Sordariales</taxon>
        <taxon>Lasiosphaeriaceae</taxon>
        <taxon>Cercophora</taxon>
    </lineage>
</organism>
<evidence type="ECO:0000313" key="2">
    <source>
        <dbReference type="EMBL" id="KAK3321401.1"/>
    </source>
</evidence>
<dbReference type="Pfam" id="PF09447">
    <property type="entry name" value="Cnl2_NKP2"/>
    <property type="match status" value="1"/>
</dbReference>
<reference evidence="2" key="1">
    <citation type="journal article" date="2023" name="Mol. Phylogenet. Evol.">
        <title>Genome-scale phylogeny and comparative genomics of the fungal order Sordariales.</title>
        <authorList>
            <person name="Hensen N."/>
            <person name="Bonometti L."/>
            <person name="Westerberg I."/>
            <person name="Brannstrom I.O."/>
            <person name="Guillou S."/>
            <person name="Cros-Aarteil S."/>
            <person name="Calhoun S."/>
            <person name="Haridas S."/>
            <person name="Kuo A."/>
            <person name="Mondo S."/>
            <person name="Pangilinan J."/>
            <person name="Riley R."/>
            <person name="LaButti K."/>
            <person name="Andreopoulos B."/>
            <person name="Lipzen A."/>
            <person name="Chen C."/>
            <person name="Yan M."/>
            <person name="Daum C."/>
            <person name="Ng V."/>
            <person name="Clum A."/>
            <person name="Steindorff A."/>
            <person name="Ohm R.A."/>
            <person name="Martin F."/>
            <person name="Silar P."/>
            <person name="Natvig D.O."/>
            <person name="Lalanne C."/>
            <person name="Gautier V."/>
            <person name="Ament-Velasquez S.L."/>
            <person name="Kruys A."/>
            <person name="Hutchinson M.I."/>
            <person name="Powell A.J."/>
            <person name="Barry K."/>
            <person name="Miller A.N."/>
            <person name="Grigoriev I.V."/>
            <person name="Debuchy R."/>
            <person name="Gladieux P."/>
            <person name="Hiltunen Thoren M."/>
            <person name="Johannesson H."/>
        </authorList>
    </citation>
    <scope>NUCLEOTIDE SEQUENCE</scope>
    <source>
        <strain evidence="2">SMH4131-1</strain>
    </source>
</reference>
<dbReference type="GO" id="GO:0007059">
    <property type="term" value="P:chromosome segregation"/>
    <property type="evidence" value="ECO:0007669"/>
    <property type="project" value="TreeGrafter"/>
</dbReference>
<proteinExistence type="predicted"/>
<dbReference type="InterPro" id="IPR018565">
    <property type="entry name" value="Nkp2/Cnl2"/>
</dbReference>
<dbReference type="PANTHER" id="PTHR28064">
    <property type="entry name" value="INNER KINETOCHORE SUBUNIT NKP2"/>
    <property type="match status" value="1"/>
</dbReference>
<evidence type="ECO:0000313" key="3">
    <source>
        <dbReference type="Proteomes" id="UP001286456"/>
    </source>
</evidence>
<dbReference type="EMBL" id="JAUEPO010000005">
    <property type="protein sequence ID" value="KAK3321401.1"/>
    <property type="molecule type" value="Genomic_DNA"/>
</dbReference>
<protein>
    <submittedName>
        <fullName evidence="2">Cnl2/NKP2 family protein-domain-containing protein</fullName>
    </submittedName>
</protein>
<gene>
    <name evidence="2" type="ORF">B0T19DRAFT_445167</name>
</gene>
<accession>A0AAE0IAD7</accession>
<feature type="coiled-coil region" evidence="1">
    <location>
        <begin position="119"/>
        <end position="146"/>
    </location>
</feature>
<name>A0AAE0IAD7_9PEZI</name>
<dbReference type="AlphaFoldDB" id="A0AAE0IAD7"/>
<evidence type="ECO:0000256" key="1">
    <source>
        <dbReference type="SAM" id="Coils"/>
    </source>
</evidence>
<keyword evidence="3" id="KW-1185">Reference proteome</keyword>
<comment type="caution">
    <text evidence="2">The sequence shown here is derived from an EMBL/GenBank/DDBJ whole genome shotgun (WGS) entry which is preliminary data.</text>
</comment>